<keyword evidence="2" id="KW-1185">Reference proteome</keyword>
<organism evidence="1 2">
    <name type="scientific">Corchorus olitorius</name>
    <dbReference type="NCBI Taxonomy" id="93759"/>
    <lineage>
        <taxon>Eukaryota</taxon>
        <taxon>Viridiplantae</taxon>
        <taxon>Streptophyta</taxon>
        <taxon>Embryophyta</taxon>
        <taxon>Tracheophyta</taxon>
        <taxon>Spermatophyta</taxon>
        <taxon>Magnoliopsida</taxon>
        <taxon>eudicotyledons</taxon>
        <taxon>Gunneridae</taxon>
        <taxon>Pentapetalae</taxon>
        <taxon>rosids</taxon>
        <taxon>malvids</taxon>
        <taxon>Malvales</taxon>
        <taxon>Malvaceae</taxon>
        <taxon>Grewioideae</taxon>
        <taxon>Apeibeae</taxon>
        <taxon>Corchorus</taxon>
    </lineage>
</organism>
<dbReference type="AlphaFoldDB" id="A0A1R3FVR0"/>
<dbReference type="Proteomes" id="UP000187203">
    <property type="component" value="Unassembled WGS sequence"/>
</dbReference>
<gene>
    <name evidence="1" type="ORF">COLO4_38287</name>
</gene>
<protein>
    <submittedName>
        <fullName evidence="1">Uncharacterized protein</fullName>
    </submittedName>
</protein>
<accession>A0A1R3FVR0</accession>
<sequence>MSDNPKRFRRREDELREIEVHGTIGDCRGGEEG</sequence>
<evidence type="ECO:0000313" key="1">
    <source>
        <dbReference type="EMBL" id="OMO49931.1"/>
    </source>
</evidence>
<reference evidence="2" key="1">
    <citation type="submission" date="2013-09" db="EMBL/GenBank/DDBJ databases">
        <title>Corchorus olitorius genome sequencing.</title>
        <authorList>
            <person name="Alam M."/>
            <person name="Haque M.S."/>
            <person name="Islam M.S."/>
            <person name="Emdad E.M."/>
            <person name="Islam M.M."/>
            <person name="Ahmed B."/>
            <person name="Halim A."/>
            <person name="Hossen Q.M.M."/>
            <person name="Hossain M.Z."/>
            <person name="Ahmed R."/>
            <person name="Khan M.M."/>
            <person name="Islam R."/>
            <person name="Rashid M.M."/>
            <person name="Khan S.A."/>
            <person name="Rahman M.S."/>
            <person name="Alam M."/>
            <person name="Yahiya A.S."/>
            <person name="Khan M.S."/>
            <person name="Azam M.S."/>
            <person name="Haque T."/>
            <person name="Lashkar M.Z.H."/>
            <person name="Akhand A.I."/>
            <person name="Morshed G."/>
            <person name="Roy S."/>
            <person name="Uddin K.S."/>
            <person name="Rabeya T."/>
            <person name="Hossain A.S."/>
            <person name="Chowdhury A."/>
            <person name="Snigdha A.R."/>
            <person name="Mortoza M.S."/>
            <person name="Matin S.A."/>
            <person name="Hoque S.M.E."/>
            <person name="Islam M.K."/>
            <person name="Roy D.K."/>
            <person name="Haider R."/>
            <person name="Moosa M.M."/>
            <person name="Elias S.M."/>
            <person name="Hasan A.M."/>
            <person name="Jahan S."/>
            <person name="Shafiuddin M."/>
            <person name="Mahmood N."/>
            <person name="Shommy N.S."/>
        </authorList>
    </citation>
    <scope>NUCLEOTIDE SEQUENCE [LARGE SCALE GENOMIC DNA]</scope>
    <source>
        <strain evidence="2">cv. O-4</strain>
    </source>
</reference>
<comment type="caution">
    <text evidence="1">The sequence shown here is derived from an EMBL/GenBank/DDBJ whole genome shotgun (WGS) entry which is preliminary data.</text>
</comment>
<dbReference type="EMBL" id="AWUE01024732">
    <property type="protein sequence ID" value="OMO49931.1"/>
    <property type="molecule type" value="Genomic_DNA"/>
</dbReference>
<evidence type="ECO:0000313" key="2">
    <source>
        <dbReference type="Proteomes" id="UP000187203"/>
    </source>
</evidence>
<name>A0A1R3FVR0_9ROSI</name>
<proteinExistence type="predicted"/>